<keyword evidence="3" id="KW-0732">Signal</keyword>
<dbReference type="InterPro" id="IPR014044">
    <property type="entry name" value="CAP_dom"/>
</dbReference>
<dbReference type="GeneID" id="108010505"/>
<dbReference type="CDD" id="cd05380">
    <property type="entry name" value="CAP_euk"/>
    <property type="match status" value="1"/>
</dbReference>
<evidence type="ECO:0000313" key="6">
    <source>
        <dbReference type="RefSeq" id="XP_016930869.4"/>
    </source>
</evidence>
<organism evidence="5 6">
    <name type="scientific">Drosophila suzukii</name>
    <name type="common">Spotted-wing drosophila fruit fly</name>
    <dbReference type="NCBI Taxonomy" id="28584"/>
    <lineage>
        <taxon>Eukaryota</taxon>
        <taxon>Metazoa</taxon>
        <taxon>Ecdysozoa</taxon>
        <taxon>Arthropoda</taxon>
        <taxon>Hexapoda</taxon>
        <taxon>Insecta</taxon>
        <taxon>Pterygota</taxon>
        <taxon>Neoptera</taxon>
        <taxon>Endopterygota</taxon>
        <taxon>Diptera</taxon>
        <taxon>Brachycera</taxon>
        <taxon>Muscomorpha</taxon>
        <taxon>Ephydroidea</taxon>
        <taxon>Drosophilidae</taxon>
        <taxon>Drosophila</taxon>
        <taxon>Sophophora</taxon>
    </lineage>
</organism>
<evidence type="ECO:0000313" key="5">
    <source>
        <dbReference type="Proteomes" id="UP001652628"/>
    </source>
</evidence>
<dbReference type="Gene3D" id="3.40.33.10">
    <property type="entry name" value="CAP"/>
    <property type="match status" value="1"/>
</dbReference>
<dbReference type="SMART" id="SM00198">
    <property type="entry name" value="SCP"/>
    <property type="match status" value="1"/>
</dbReference>
<accession>A0AB39ZA08</accession>
<dbReference type="Pfam" id="PF00188">
    <property type="entry name" value="CAP"/>
    <property type="match status" value="1"/>
</dbReference>
<comment type="subcellular location">
    <subcellularLocation>
        <location evidence="1">Secreted</location>
    </subcellularLocation>
</comment>
<evidence type="ECO:0000256" key="1">
    <source>
        <dbReference type="ARBA" id="ARBA00004613"/>
    </source>
</evidence>
<keyword evidence="2" id="KW-0964">Secreted</keyword>
<proteinExistence type="predicted"/>
<dbReference type="Proteomes" id="UP001652628">
    <property type="component" value="Chromosome 3"/>
</dbReference>
<dbReference type="GO" id="GO:0005576">
    <property type="term" value="C:extracellular region"/>
    <property type="evidence" value="ECO:0007669"/>
    <property type="project" value="UniProtKB-SubCell"/>
</dbReference>
<evidence type="ECO:0000256" key="2">
    <source>
        <dbReference type="ARBA" id="ARBA00022525"/>
    </source>
</evidence>
<sequence length="336" mass="37717">MWSAFYVATGLFLFFNLDVVKLVPETNYCTLKNCPADKELPHIGCNNEGNWSSQCGTEPKIVSLSSKTQNFILHYHNTYRDIVAGSKFHRLPNAARMLQMKWDRDLAYLAELLVKRCDLQPTKHCISTEVFSSPGYHAVYNKFKANASKLKIIRSQLNAWYDQYKHVSAPSLIDGLSIDNKEIGHFLRMMVGPSNRLGCAIARIKKDKWTHQWLSCLYSCSPKKHSILYEYSAKPAMYCSTGVDGRFQHLCNVSEPVVDCKHSELFKAVITNDTASIIRGMMSKQVKSRTLCGICSICCQWWDWAKGTWGLVTNTWSTIVGGSGGGGGGGEDEGEE</sequence>
<keyword evidence="5" id="KW-1185">Reference proteome</keyword>
<dbReference type="AlphaFoldDB" id="A0AB39ZA08"/>
<feature type="chain" id="PRO_5045310889" evidence="3">
    <location>
        <begin position="23"/>
        <end position="336"/>
    </location>
</feature>
<dbReference type="PANTHER" id="PTHR10334">
    <property type="entry name" value="CYSTEINE-RICH SECRETORY PROTEIN-RELATED"/>
    <property type="match status" value="1"/>
</dbReference>
<gene>
    <name evidence="6" type="primary">LOC108010505</name>
</gene>
<dbReference type="RefSeq" id="XP_016930869.4">
    <property type="nucleotide sequence ID" value="XM_017075380.4"/>
</dbReference>
<evidence type="ECO:0000256" key="3">
    <source>
        <dbReference type="SAM" id="SignalP"/>
    </source>
</evidence>
<name>A0AB39ZA08_DROSZ</name>
<evidence type="ECO:0000259" key="4">
    <source>
        <dbReference type="SMART" id="SM00198"/>
    </source>
</evidence>
<dbReference type="SUPFAM" id="SSF55797">
    <property type="entry name" value="PR-1-like"/>
    <property type="match status" value="1"/>
</dbReference>
<feature type="domain" description="SCP" evidence="4">
    <location>
        <begin position="67"/>
        <end position="219"/>
    </location>
</feature>
<protein>
    <submittedName>
        <fullName evidence="6">Antigen 5 like allergen Cul n 1-like</fullName>
    </submittedName>
</protein>
<reference evidence="6" key="1">
    <citation type="submission" date="2025-08" db="UniProtKB">
        <authorList>
            <consortium name="RefSeq"/>
        </authorList>
    </citation>
    <scope>IDENTIFICATION</scope>
</reference>
<dbReference type="InterPro" id="IPR001283">
    <property type="entry name" value="CRISP-related"/>
</dbReference>
<feature type="signal peptide" evidence="3">
    <location>
        <begin position="1"/>
        <end position="22"/>
    </location>
</feature>
<dbReference type="InterPro" id="IPR035940">
    <property type="entry name" value="CAP_sf"/>
</dbReference>